<protein>
    <recommendedName>
        <fullName evidence="1">D-isomer specific 2-hydroxyacid dehydrogenase NAD-binding domain-containing protein</fullName>
    </recommendedName>
</protein>
<evidence type="ECO:0000313" key="3">
    <source>
        <dbReference type="Proteomes" id="UP000217448"/>
    </source>
</evidence>
<dbReference type="InterPro" id="IPR006140">
    <property type="entry name" value="D-isomer_DH_NAD-bd"/>
</dbReference>
<gene>
    <name evidence="2" type="ORF">CLG85_010965</name>
</gene>
<reference evidence="3" key="1">
    <citation type="submission" date="2023-07" db="EMBL/GenBank/DDBJ databases">
        <title>Yangia mangrovi SAOS 153D genome.</title>
        <authorList>
            <person name="Verma A."/>
            <person name="Pal Y."/>
            <person name="Sundharam S."/>
            <person name="Bisht B."/>
            <person name="Srinivasan K."/>
        </authorList>
    </citation>
    <scope>NUCLEOTIDE SEQUENCE [LARGE SCALE GENOMIC DNA]</scope>
    <source>
        <strain evidence="3">SAOS 153D</strain>
    </source>
</reference>
<dbReference type="Pfam" id="PF02826">
    <property type="entry name" value="2-Hacid_dh_C"/>
    <property type="match status" value="1"/>
</dbReference>
<name>A0ABT2KKC7_9RHOB</name>
<evidence type="ECO:0000259" key="1">
    <source>
        <dbReference type="Pfam" id="PF02826"/>
    </source>
</evidence>
<dbReference type="InterPro" id="IPR036291">
    <property type="entry name" value="NAD(P)-bd_dom_sf"/>
</dbReference>
<comment type="caution">
    <text evidence="2">The sequence shown here is derived from an EMBL/GenBank/DDBJ whole genome shotgun (WGS) entry which is preliminary data.</text>
</comment>
<accession>A0ABT2KKC7</accession>
<keyword evidence="3" id="KW-1185">Reference proteome</keyword>
<dbReference type="SUPFAM" id="SSF51735">
    <property type="entry name" value="NAD(P)-binding Rossmann-fold domains"/>
    <property type="match status" value="1"/>
</dbReference>
<dbReference type="Gene3D" id="3.40.50.720">
    <property type="entry name" value="NAD(P)-binding Rossmann-like Domain"/>
    <property type="match status" value="1"/>
</dbReference>
<proteinExistence type="predicted"/>
<dbReference type="Proteomes" id="UP000217448">
    <property type="component" value="Unassembled WGS sequence"/>
</dbReference>
<feature type="domain" description="D-isomer specific 2-hydroxyacid dehydrogenase NAD-binding" evidence="1">
    <location>
        <begin position="19"/>
        <end position="55"/>
    </location>
</feature>
<sequence>MPTCAPGTARKALSADLLAAGWRIGPLGLGRIGQAIAERITAMKLEVAYCTRRPRDLPTCPLAH</sequence>
<organism evidence="2 3">
    <name type="scientific">Alloyangia mangrovi</name>
    <dbReference type="NCBI Taxonomy" id="1779329"/>
    <lineage>
        <taxon>Bacteria</taxon>
        <taxon>Pseudomonadati</taxon>
        <taxon>Pseudomonadota</taxon>
        <taxon>Alphaproteobacteria</taxon>
        <taxon>Rhodobacterales</taxon>
        <taxon>Roseobacteraceae</taxon>
        <taxon>Alloyangia</taxon>
    </lineage>
</organism>
<dbReference type="EMBL" id="NTHN02000017">
    <property type="protein sequence ID" value="MCT4370809.1"/>
    <property type="molecule type" value="Genomic_DNA"/>
</dbReference>
<evidence type="ECO:0000313" key="2">
    <source>
        <dbReference type="EMBL" id="MCT4370809.1"/>
    </source>
</evidence>